<reference evidence="1" key="1">
    <citation type="submission" date="2021-01" db="EMBL/GenBank/DDBJ databases">
        <title>Whole genome shotgun sequence of Sphaerimonospora thailandensis NBRC 107569.</title>
        <authorList>
            <person name="Komaki H."/>
            <person name="Tamura T."/>
        </authorList>
    </citation>
    <scope>NUCLEOTIDE SEQUENCE</scope>
    <source>
        <strain evidence="1">NBRC 107569</strain>
    </source>
</reference>
<proteinExistence type="predicted"/>
<sequence>MNPIQDEFCTGETQMLAFRDIMAGLALSTALAGGAVGLGALMGTTAASAAVVQEGYGSAWPHDCCRCDDCRCDRCCRYDDCRRHDCCHCDGCCQCGHSGCDGGYPR</sequence>
<keyword evidence="2" id="KW-1185">Reference proteome</keyword>
<evidence type="ECO:0000313" key="2">
    <source>
        <dbReference type="Proteomes" id="UP000610966"/>
    </source>
</evidence>
<protein>
    <submittedName>
        <fullName evidence="1">Uncharacterized protein</fullName>
    </submittedName>
</protein>
<accession>A0A8J3R5N2</accession>
<name>A0A8J3R5N2_9ACTN</name>
<organism evidence="1 2">
    <name type="scientific">Sphaerimonospora thailandensis</name>
    <dbReference type="NCBI Taxonomy" id="795644"/>
    <lineage>
        <taxon>Bacteria</taxon>
        <taxon>Bacillati</taxon>
        <taxon>Actinomycetota</taxon>
        <taxon>Actinomycetes</taxon>
        <taxon>Streptosporangiales</taxon>
        <taxon>Streptosporangiaceae</taxon>
        <taxon>Sphaerimonospora</taxon>
    </lineage>
</organism>
<comment type="caution">
    <text evidence="1">The sequence shown here is derived from an EMBL/GenBank/DDBJ whole genome shotgun (WGS) entry which is preliminary data.</text>
</comment>
<dbReference type="EMBL" id="BOOG01000003">
    <property type="protein sequence ID" value="GIH67944.1"/>
    <property type="molecule type" value="Genomic_DNA"/>
</dbReference>
<gene>
    <name evidence="1" type="ORF">Mth01_01970</name>
</gene>
<evidence type="ECO:0000313" key="1">
    <source>
        <dbReference type="EMBL" id="GIH67944.1"/>
    </source>
</evidence>
<dbReference type="Proteomes" id="UP000610966">
    <property type="component" value="Unassembled WGS sequence"/>
</dbReference>
<dbReference type="AlphaFoldDB" id="A0A8J3R5N2"/>